<keyword evidence="3" id="KW-0813">Transport</keyword>
<keyword evidence="5" id="KW-0812">Transmembrane</keyword>
<dbReference type="RefSeq" id="WP_195799160.1">
    <property type="nucleotide sequence ID" value="NZ_CP061379.1"/>
</dbReference>
<dbReference type="KEGG" id="bcou:IC761_24270"/>
<keyword evidence="6" id="KW-0472">Membrane</keyword>
<protein>
    <submittedName>
        <fullName evidence="8">TolC family outer membrane protein</fullName>
    </submittedName>
</protein>
<keyword evidence="9" id="KW-1185">Reference proteome</keyword>
<dbReference type="Gene3D" id="1.20.1600.10">
    <property type="entry name" value="Outer membrane efflux proteins (OEP)"/>
    <property type="match status" value="1"/>
</dbReference>
<keyword evidence="4" id="KW-1134">Transmembrane beta strand</keyword>
<dbReference type="SUPFAM" id="SSF56954">
    <property type="entry name" value="Outer membrane efflux proteins (OEP)"/>
    <property type="match status" value="1"/>
</dbReference>
<evidence type="ECO:0000256" key="3">
    <source>
        <dbReference type="ARBA" id="ARBA00022448"/>
    </source>
</evidence>
<reference evidence="8 9" key="1">
    <citation type="submission" date="2020-09" db="EMBL/GenBank/DDBJ databases">
        <title>Complete genomes of bradyrhizobia occurring on native shrubby legumes in Australia.</title>
        <authorList>
            <person name="Lafay B."/>
        </authorList>
    </citation>
    <scope>NUCLEOTIDE SEQUENCE [LARGE SCALE GENOMIC DNA]</scope>
    <source>
        <strain evidence="8 9">BDV5040</strain>
    </source>
</reference>
<evidence type="ECO:0000256" key="4">
    <source>
        <dbReference type="ARBA" id="ARBA00022452"/>
    </source>
</evidence>
<evidence type="ECO:0000256" key="5">
    <source>
        <dbReference type="ARBA" id="ARBA00022692"/>
    </source>
</evidence>
<dbReference type="EMBL" id="CP061379">
    <property type="protein sequence ID" value="QPF89610.1"/>
    <property type="molecule type" value="Genomic_DNA"/>
</dbReference>
<proteinExistence type="inferred from homology"/>
<dbReference type="InterPro" id="IPR051906">
    <property type="entry name" value="TolC-like"/>
</dbReference>
<evidence type="ECO:0000256" key="7">
    <source>
        <dbReference type="ARBA" id="ARBA00023237"/>
    </source>
</evidence>
<dbReference type="InterPro" id="IPR010130">
    <property type="entry name" value="T1SS_OMP_TolC"/>
</dbReference>
<dbReference type="GO" id="GO:0009279">
    <property type="term" value="C:cell outer membrane"/>
    <property type="evidence" value="ECO:0007669"/>
    <property type="project" value="UniProtKB-SubCell"/>
</dbReference>
<dbReference type="AlphaFoldDB" id="A0A7S9GX97"/>
<dbReference type="GO" id="GO:0015288">
    <property type="term" value="F:porin activity"/>
    <property type="evidence" value="ECO:0007669"/>
    <property type="project" value="TreeGrafter"/>
</dbReference>
<evidence type="ECO:0000313" key="9">
    <source>
        <dbReference type="Proteomes" id="UP000594621"/>
    </source>
</evidence>
<dbReference type="PANTHER" id="PTHR30026:SF22">
    <property type="entry name" value="OUTER MEMBRANE EFFLUX PROTEIN"/>
    <property type="match status" value="1"/>
</dbReference>
<dbReference type="NCBIfam" id="TIGR01844">
    <property type="entry name" value="type_I_sec_TolC"/>
    <property type="match status" value="1"/>
</dbReference>
<dbReference type="Pfam" id="PF02321">
    <property type="entry name" value="OEP"/>
    <property type="match status" value="2"/>
</dbReference>
<dbReference type="GO" id="GO:0015562">
    <property type="term" value="F:efflux transmembrane transporter activity"/>
    <property type="evidence" value="ECO:0007669"/>
    <property type="project" value="InterPro"/>
</dbReference>
<evidence type="ECO:0000256" key="1">
    <source>
        <dbReference type="ARBA" id="ARBA00004442"/>
    </source>
</evidence>
<comment type="subcellular location">
    <subcellularLocation>
        <location evidence="1">Cell outer membrane</location>
    </subcellularLocation>
</comment>
<accession>A0A7S9GX97</accession>
<gene>
    <name evidence="8" type="ORF">IC761_24270</name>
</gene>
<organism evidence="8 9">
    <name type="scientific">Bradyrhizobium commune</name>
    <dbReference type="NCBI Taxonomy" id="83627"/>
    <lineage>
        <taxon>Bacteria</taxon>
        <taxon>Pseudomonadati</taxon>
        <taxon>Pseudomonadota</taxon>
        <taxon>Alphaproteobacteria</taxon>
        <taxon>Hyphomicrobiales</taxon>
        <taxon>Nitrobacteraceae</taxon>
        <taxon>Bradyrhizobium</taxon>
    </lineage>
</organism>
<dbReference type="PANTHER" id="PTHR30026">
    <property type="entry name" value="OUTER MEMBRANE PROTEIN TOLC"/>
    <property type="match status" value="1"/>
</dbReference>
<dbReference type="Proteomes" id="UP000594621">
    <property type="component" value="Chromosome"/>
</dbReference>
<evidence type="ECO:0000313" key="8">
    <source>
        <dbReference type="EMBL" id="QPF89610.1"/>
    </source>
</evidence>
<evidence type="ECO:0000256" key="2">
    <source>
        <dbReference type="ARBA" id="ARBA00007613"/>
    </source>
</evidence>
<sequence>MIGRAARAGRVVTRYRSGVGPVLATWTTLALCCALPAMARAEALPEALVKAYQTNPQINAERARQRATDENVPQALAGYRPQIVASLSAGLQAVRNLLPDNTIQTATLKPWTIGVTVSQTLFNGFRTANSVRVAELQVQSGREALRNVGQGVLLDAVTAYTNVLANQSLVDAQRSNVAFLRETLSVTQRRLNAGDVTPTDTAQAEARLSRGLSDLNAAEVALAVSQATYAQVIGNAPSALRPAEVVDRYLPRSREDSISMAIREHPAVMAAGFDVDVASTNIRVAEGALLPSASLQGSVSRSRDSDQTLGTFATDQASIVANVTAPIYDGGQAASQTRQAKEVTAQSRLVLDQVRNQARTAAVSAWVANEGAKIAVSASESEVKAATVALQGVQREAAGGQRTTVDVLNSQADLIQAKARLIGALRDRVIASYTLLSAVGHLDVKTLSLNTPDYLPEVHYQQVRDAWHGLRTPSGQ</sequence>
<comment type="similarity">
    <text evidence="2">Belongs to the outer membrane factor (OMF) (TC 1.B.17) family.</text>
</comment>
<keyword evidence="7" id="KW-0998">Cell outer membrane</keyword>
<dbReference type="GO" id="GO:1990281">
    <property type="term" value="C:efflux pump complex"/>
    <property type="evidence" value="ECO:0007669"/>
    <property type="project" value="TreeGrafter"/>
</dbReference>
<name>A0A7S9GX97_9BRAD</name>
<dbReference type="InterPro" id="IPR003423">
    <property type="entry name" value="OMP_efflux"/>
</dbReference>
<evidence type="ECO:0000256" key="6">
    <source>
        <dbReference type="ARBA" id="ARBA00023136"/>
    </source>
</evidence>